<keyword evidence="3" id="KW-0119">Carbohydrate metabolism</keyword>
<dbReference type="Gene3D" id="3.40.50.11340">
    <property type="match status" value="1"/>
</dbReference>
<proteinExistence type="predicted"/>
<feature type="compositionally biased region" description="Low complexity" evidence="4">
    <location>
        <begin position="60"/>
        <end position="78"/>
    </location>
</feature>
<dbReference type="eggNOG" id="ENOG502S0D4">
    <property type="taxonomic scope" value="Eukaryota"/>
</dbReference>
<feature type="region of interest" description="Disordered" evidence="4">
    <location>
        <begin position="342"/>
        <end position="371"/>
    </location>
</feature>
<keyword evidence="2" id="KW-0294">Fucose metabolism</keyword>
<feature type="region of interest" description="Disordered" evidence="4">
    <location>
        <begin position="981"/>
        <end position="1015"/>
    </location>
</feature>
<evidence type="ECO:0000256" key="2">
    <source>
        <dbReference type="ARBA" id="ARBA00023253"/>
    </source>
</evidence>
<dbReference type="EMBL" id="GL833131">
    <property type="protein sequence ID" value="EGB07436.1"/>
    <property type="molecule type" value="Genomic_DNA"/>
</dbReference>
<dbReference type="InParanoid" id="F0YC72"/>
<dbReference type="Proteomes" id="UP000002729">
    <property type="component" value="Unassembled WGS sequence"/>
</dbReference>
<dbReference type="Gene3D" id="3.40.50.11350">
    <property type="match status" value="1"/>
</dbReference>
<feature type="compositionally biased region" description="Acidic residues" evidence="4">
    <location>
        <begin position="1"/>
        <end position="13"/>
    </location>
</feature>
<accession>F0YC72</accession>
<dbReference type="GeneID" id="20225069"/>
<keyword evidence="1" id="KW-0808">Transferase</keyword>
<dbReference type="Pfam" id="PF10250">
    <property type="entry name" value="O-FucT"/>
    <property type="match status" value="1"/>
</dbReference>
<dbReference type="OrthoDB" id="1882547at2759"/>
<dbReference type="CDD" id="cd11296">
    <property type="entry name" value="O-FucT_like"/>
    <property type="match status" value="2"/>
</dbReference>
<reference evidence="5 6" key="1">
    <citation type="journal article" date="2011" name="Proc. Natl. Acad. Sci. U.S.A.">
        <title>Niche of harmful alga Aureococcus anophagefferens revealed through ecogenomics.</title>
        <authorList>
            <person name="Gobler C.J."/>
            <person name="Berry D.L."/>
            <person name="Dyhrman S.T."/>
            <person name="Wilhelm S.W."/>
            <person name="Salamov A."/>
            <person name="Lobanov A.V."/>
            <person name="Zhang Y."/>
            <person name="Collier J.L."/>
            <person name="Wurch L.L."/>
            <person name="Kustka A.B."/>
            <person name="Dill B.D."/>
            <person name="Shah M."/>
            <person name="VerBerkmoes N.C."/>
            <person name="Kuo A."/>
            <person name="Terry A."/>
            <person name="Pangilinan J."/>
            <person name="Lindquist E.A."/>
            <person name="Lucas S."/>
            <person name="Paulsen I.T."/>
            <person name="Hattenrath-Lehmann T.K."/>
            <person name="Talmage S.C."/>
            <person name="Walker E.A."/>
            <person name="Koch F."/>
            <person name="Burson A.M."/>
            <person name="Marcoval M.A."/>
            <person name="Tang Y.Z."/>
            <person name="Lecleir G.R."/>
            <person name="Coyne K.J."/>
            <person name="Berg G.M."/>
            <person name="Bertrand E.M."/>
            <person name="Saito M.A."/>
            <person name="Gladyshev V.N."/>
            <person name="Grigoriev I.V."/>
        </authorList>
    </citation>
    <scope>NUCLEOTIDE SEQUENCE [LARGE SCALE GENOMIC DNA]</scope>
    <source>
        <strain evidence="6">CCMP 1984</strain>
    </source>
</reference>
<dbReference type="RefSeq" id="XP_009038051.1">
    <property type="nucleotide sequence ID" value="XM_009039803.1"/>
</dbReference>
<feature type="region of interest" description="Disordered" evidence="4">
    <location>
        <begin position="1"/>
        <end position="44"/>
    </location>
</feature>
<name>F0YC72_AURAN</name>
<feature type="compositionally biased region" description="Pro residues" evidence="4">
    <location>
        <begin position="346"/>
        <end position="367"/>
    </location>
</feature>
<dbReference type="PANTHER" id="PTHR31469">
    <property type="entry name" value="OS07G0633600 PROTEIN"/>
    <property type="match status" value="1"/>
</dbReference>
<dbReference type="GO" id="GO:0016740">
    <property type="term" value="F:transferase activity"/>
    <property type="evidence" value="ECO:0007669"/>
    <property type="project" value="UniProtKB-KW"/>
</dbReference>
<dbReference type="KEGG" id="aaf:AURANDRAFT_64910"/>
<dbReference type="InterPro" id="IPR019378">
    <property type="entry name" value="GDP-Fuc_O-FucTrfase"/>
</dbReference>
<evidence type="ECO:0000256" key="4">
    <source>
        <dbReference type="SAM" id="MobiDB-lite"/>
    </source>
</evidence>
<organism evidence="6">
    <name type="scientific">Aureococcus anophagefferens</name>
    <name type="common">Harmful bloom alga</name>
    <dbReference type="NCBI Taxonomy" id="44056"/>
    <lineage>
        <taxon>Eukaryota</taxon>
        <taxon>Sar</taxon>
        <taxon>Stramenopiles</taxon>
        <taxon>Ochrophyta</taxon>
        <taxon>Pelagophyceae</taxon>
        <taxon>Pelagomonadales</taxon>
        <taxon>Pelagomonadaceae</taxon>
        <taxon>Aureococcus</taxon>
    </lineage>
</organism>
<evidence type="ECO:0000313" key="6">
    <source>
        <dbReference type="Proteomes" id="UP000002729"/>
    </source>
</evidence>
<keyword evidence="6" id="KW-1185">Reference proteome</keyword>
<protein>
    <submittedName>
        <fullName evidence="5">Uncharacterized protein</fullName>
    </submittedName>
</protein>
<evidence type="ECO:0000256" key="1">
    <source>
        <dbReference type="ARBA" id="ARBA00022679"/>
    </source>
</evidence>
<feature type="region of interest" description="Disordered" evidence="4">
    <location>
        <begin position="106"/>
        <end position="138"/>
    </location>
</feature>
<dbReference type="GO" id="GO:0006004">
    <property type="term" value="P:fucose metabolic process"/>
    <property type="evidence" value="ECO:0007669"/>
    <property type="project" value="UniProtKB-KW"/>
</dbReference>
<dbReference type="PANTHER" id="PTHR31469:SF8">
    <property type="entry name" value="OS07G0641000 PROTEIN"/>
    <property type="match status" value="1"/>
</dbReference>
<feature type="region of interest" description="Disordered" evidence="4">
    <location>
        <begin position="60"/>
        <end position="88"/>
    </location>
</feature>
<sequence length="1325" mass="142170">MFADSSDESEGDDAPAAAPAAPAEDNEKKRPLEEEEAAAGAALPSALDALGASAPPEFLTATANVEAPPEVAPSAPATQRVGVDADAKLEADRREHLCEHALHEKLKADTQRRLKKRRKEEREERKAQPAYERQSMHGQKIAISLGNEHATRRQTDATGVSNHAPDDAKGVMSRRFDALSALIVAPERWHVGTPSASTALATDRVPVSPRPVPSTSATGDPLHLVVAVWLLAMGSLVVRHEGGVAATERAAAQAEAEAERSVRRYVGHEDDAAILAAQAEAMAVATAAAAPAAPCAATEASAAALRQKALGLEAQLRDAGAALAHERERGKAARAELEALRAAAAPRPPAARRPAPPRTPPQNPPQPVDACADVLEGSRGFRGMRYWARDPEPRVSPYADYGPSAKYVTFEPDNGGWNNIRMAFETVAVFAHATGRTLVMPPAQRLYLLKVQHEGNRRAHHGVDAFLNFDALGKVLRVVDTPTFLREAAGLFDLSRETNAATASVDALAATARRAGDDGDTRARRDLREWERRAATSTPRWAPMREAVLFGSCAAPDPPWRTLDAATFATEKRRLRPLDAKAAGAAWVHFEANASFGYRVFTHWYTFFLFDDGPTDAYYKRFARDATRYRDDIVCAAGRVSRALAAFAAGGSYSAAHIRRGELQYVSVRISADEWNATLSEWVAPREVLFVLTDEADRAWFAPIERRFRVFYLADFEHLLADLDDPNARGMVEQLVASAPNCRTFTGTFFSTFSSYVARLRAYYGHAETTFFYAAPPVKKRVLHEAVAPHYPFFNREWPLAWEGMDKPAPVARAPRPRLPDDLGILDLPPEGGAYPTAKVKAAQEKERLAKERAANKVLRVAAIAAALVAARAGASDCYTLTLRDSWGDGWNGAEWVFQANETFSEGTLDSGLVEEVSLCVASAPTCFAFEVRPGSYDSEISWDFDLVDVEGGAAPFARTEYWLLADGRVIESACDEEPLRPSAAPTYTRAPTHSVAPTASPPPSAAPTGDDTPVLSSGRLQGLVDAAGYASYGNATDDWNASVAEDWNAEDVAALLAACPRSCGTCNAFAYDDPFGASPVYALGAVVVFDEAVRVAATSVVVRGSNASVALAGGATRLFEVTSGGALRLENLALRGGAPSLGDGGAGDYFVFANSRNATDPRSRVAVANLDVDAMVVWDYQVPNAFIYGADRMPTGNVPSLYWPTTMTDDVAWRAAVIEVARPVDGGQPASALDLEVYGTTGDATRYGNDPTLEEVVGWAADSVEKFFDEPFAPSASRAARARSFASSLQSTPAAALGLYWSNAVGPPATSVVSQVVPEKPSAW</sequence>
<evidence type="ECO:0000256" key="3">
    <source>
        <dbReference type="ARBA" id="ARBA00023277"/>
    </source>
</evidence>
<evidence type="ECO:0000313" key="5">
    <source>
        <dbReference type="EMBL" id="EGB07436.1"/>
    </source>
</evidence>
<gene>
    <name evidence="5" type="ORF">AURANDRAFT_64910</name>
</gene>
<feature type="compositionally biased region" description="Low complexity" evidence="4">
    <location>
        <begin position="14"/>
        <end position="23"/>
    </location>
</feature>